<evidence type="ECO:0000313" key="3">
    <source>
        <dbReference type="Proteomes" id="UP001189122"/>
    </source>
</evidence>
<evidence type="ECO:0000256" key="1">
    <source>
        <dbReference type="SAM" id="MobiDB-lite"/>
    </source>
</evidence>
<dbReference type="Proteomes" id="UP001189122">
    <property type="component" value="Unassembled WGS sequence"/>
</dbReference>
<reference evidence="3" key="1">
    <citation type="journal article" date="2020" name="Sci. Rep.">
        <title>Chromosome-scale genome assembly for the duckweed Spirodela intermedia, integrating cytogenetic maps, PacBio and Oxford Nanopore libraries.</title>
        <authorList>
            <person name="Hoang P.T.N."/>
            <person name="Fiebig A."/>
            <person name="Novak P."/>
            <person name="Macas J."/>
            <person name="Cao H.X."/>
            <person name="Stepanenko A."/>
            <person name="Chen G."/>
            <person name="Borisjuk N."/>
            <person name="Scholz U."/>
            <person name="Schubert I."/>
        </authorList>
    </citation>
    <scope>NUCLEOTIDE SEQUENCE [LARGE SCALE GENOMIC DNA]</scope>
</reference>
<feature type="compositionally biased region" description="Basic and acidic residues" evidence="1">
    <location>
        <begin position="10"/>
        <end position="20"/>
    </location>
</feature>
<organism evidence="2 3">
    <name type="scientific">Spirodela intermedia</name>
    <name type="common">Intermediate duckweed</name>
    <dbReference type="NCBI Taxonomy" id="51605"/>
    <lineage>
        <taxon>Eukaryota</taxon>
        <taxon>Viridiplantae</taxon>
        <taxon>Streptophyta</taxon>
        <taxon>Embryophyta</taxon>
        <taxon>Tracheophyta</taxon>
        <taxon>Spermatophyta</taxon>
        <taxon>Magnoliopsida</taxon>
        <taxon>Liliopsida</taxon>
        <taxon>Araceae</taxon>
        <taxon>Lemnoideae</taxon>
        <taxon>Spirodela</taxon>
    </lineage>
</organism>
<name>A0ABN7E9V1_SPIIN</name>
<accession>A0ABN7E9V1</accession>
<dbReference type="EMBL" id="CACRZD030000116">
    <property type="protein sequence ID" value="CAA6674505.1"/>
    <property type="molecule type" value="Genomic_DNA"/>
</dbReference>
<protein>
    <submittedName>
        <fullName evidence="2">Uncharacterized protein</fullName>
    </submittedName>
</protein>
<sequence length="70" mass="7578">MRSVGMPIGEEPRVGARTDRGTCASLPFHVTSGQPTVGQGVVIHTRERDLIPNINEMGHRIVFGGCHLVE</sequence>
<feature type="region of interest" description="Disordered" evidence="1">
    <location>
        <begin position="1"/>
        <end position="20"/>
    </location>
</feature>
<proteinExistence type="predicted"/>
<evidence type="ECO:0000313" key="2">
    <source>
        <dbReference type="EMBL" id="CAA6674505.1"/>
    </source>
</evidence>
<comment type="caution">
    <text evidence="2">The sequence shown here is derived from an EMBL/GenBank/DDBJ whole genome shotgun (WGS) entry which is preliminary data.</text>
</comment>
<gene>
    <name evidence="2" type="ORF">SI7747_UN020863</name>
</gene>
<keyword evidence="3" id="KW-1185">Reference proteome</keyword>